<dbReference type="Proteomes" id="UP001061361">
    <property type="component" value="Chromosome"/>
</dbReference>
<dbReference type="InterPro" id="IPR006664">
    <property type="entry name" value="OMP_bac"/>
</dbReference>
<keyword evidence="2 4" id="KW-0472">Membrane</keyword>
<accession>A0ABN6RX40</accession>
<dbReference type="Pfam" id="PF00691">
    <property type="entry name" value="OmpA"/>
    <property type="match status" value="1"/>
</dbReference>
<evidence type="ECO:0000256" key="5">
    <source>
        <dbReference type="SAM" id="MobiDB-lite"/>
    </source>
</evidence>
<evidence type="ECO:0000313" key="7">
    <source>
        <dbReference type="EMBL" id="BDQ34553.1"/>
    </source>
</evidence>
<evidence type="ECO:0000259" key="6">
    <source>
        <dbReference type="PROSITE" id="PS51123"/>
    </source>
</evidence>
<name>A0ABN6RX40_9BACT</name>
<dbReference type="PANTHER" id="PTHR30329:SF21">
    <property type="entry name" value="LIPOPROTEIN YIAD-RELATED"/>
    <property type="match status" value="1"/>
</dbReference>
<feature type="compositionally biased region" description="Basic and acidic residues" evidence="5">
    <location>
        <begin position="176"/>
        <end position="190"/>
    </location>
</feature>
<proteinExistence type="predicted"/>
<keyword evidence="3" id="KW-0998">Cell outer membrane</keyword>
<dbReference type="PRINTS" id="PR01021">
    <property type="entry name" value="OMPADOMAIN"/>
</dbReference>
<dbReference type="InterPro" id="IPR006665">
    <property type="entry name" value="OmpA-like"/>
</dbReference>
<keyword evidence="8" id="KW-1185">Reference proteome</keyword>
<dbReference type="InterPro" id="IPR050330">
    <property type="entry name" value="Bact_OuterMem_StrucFunc"/>
</dbReference>
<evidence type="ECO:0000256" key="3">
    <source>
        <dbReference type="ARBA" id="ARBA00023237"/>
    </source>
</evidence>
<comment type="subcellular location">
    <subcellularLocation>
        <location evidence="1">Cell outer membrane</location>
    </subcellularLocation>
</comment>
<reference evidence="7" key="1">
    <citation type="submission" date="2022-08" db="EMBL/GenBank/DDBJ databases">
        <title>Genome Sequence of the sulphate-reducing bacterium, Pseudodesulfovibrio portus JCM14722.</title>
        <authorList>
            <person name="Kondo R."/>
            <person name="Kataoka T."/>
        </authorList>
    </citation>
    <scope>NUCLEOTIDE SEQUENCE</scope>
    <source>
        <strain evidence="7">JCM 14722</strain>
    </source>
</reference>
<feature type="region of interest" description="Disordered" evidence="5">
    <location>
        <begin position="157"/>
        <end position="190"/>
    </location>
</feature>
<evidence type="ECO:0000313" key="8">
    <source>
        <dbReference type="Proteomes" id="UP001061361"/>
    </source>
</evidence>
<evidence type="ECO:0000256" key="2">
    <source>
        <dbReference type="ARBA" id="ARBA00023136"/>
    </source>
</evidence>
<evidence type="ECO:0000256" key="1">
    <source>
        <dbReference type="ARBA" id="ARBA00004442"/>
    </source>
</evidence>
<gene>
    <name evidence="7" type="ORF">JCM14722_20950</name>
</gene>
<organism evidence="7 8">
    <name type="scientific">Pseudodesulfovibrio portus</name>
    <dbReference type="NCBI Taxonomy" id="231439"/>
    <lineage>
        <taxon>Bacteria</taxon>
        <taxon>Pseudomonadati</taxon>
        <taxon>Thermodesulfobacteriota</taxon>
        <taxon>Desulfovibrionia</taxon>
        <taxon>Desulfovibrionales</taxon>
        <taxon>Desulfovibrionaceae</taxon>
    </lineage>
</organism>
<dbReference type="PANTHER" id="PTHR30329">
    <property type="entry name" value="STATOR ELEMENT OF FLAGELLAR MOTOR COMPLEX"/>
    <property type="match status" value="1"/>
</dbReference>
<feature type="domain" description="OmpA-like" evidence="6">
    <location>
        <begin position="76"/>
        <end position="190"/>
    </location>
</feature>
<dbReference type="RefSeq" id="WP_264981453.1">
    <property type="nucleotide sequence ID" value="NZ_AP026708.1"/>
</dbReference>
<protein>
    <recommendedName>
        <fullName evidence="6">OmpA-like domain-containing protein</fullName>
    </recommendedName>
</protein>
<dbReference type="PROSITE" id="PS51257">
    <property type="entry name" value="PROKAR_LIPOPROTEIN"/>
    <property type="match status" value="1"/>
</dbReference>
<evidence type="ECO:0000256" key="4">
    <source>
        <dbReference type="PROSITE-ProRule" id="PRU00473"/>
    </source>
</evidence>
<sequence>MKKTFSFILCLLFLAGCGQTIVLMPNLDGSVGRISVTARSGETVNLDQANQAVRGKDAVFVMTDEEVKATFGEALAAQPIPTARYILYFLMDSDMLTSESVKLFPDIMRSYAIRHSTDVSVVGHSDAVGDEEYNYRLSVRRAEKIKRMLVDNGMEPDAIQTTSHGENNPLVPTPDGKAEPRNRRVEVLVR</sequence>
<dbReference type="CDD" id="cd07185">
    <property type="entry name" value="OmpA_C-like"/>
    <property type="match status" value="1"/>
</dbReference>
<dbReference type="SUPFAM" id="SSF103088">
    <property type="entry name" value="OmpA-like"/>
    <property type="match status" value="1"/>
</dbReference>
<dbReference type="InterPro" id="IPR036737">
    <property type="entry name" value="OmpA-like_sf"/>
</dbReference>
<dbReference type="EMBL" id="AP026708">
    <property type="protein sequence ID" value="BDQ34553.1"/>
    <property type="molecule type" value="Genomic_DNA"/>
</dbReference>
<dbReference type="PROSITE" id="PS51123">
    <property type="entry name" value="OMPA_2"/>
    <property type="match status" value="1"/>
</dbReference>
<dbReference type="Gene3D" id="3.30.1330.60">
    <property type="entry name" value="OmpA-like domain"/>
    <property type="match status" value="1"/>
</dbReference>